<gene>
    <name evidence="1" type="ORF">ACFFH7_14485</name>
</gene>
<dbReference type="InterPro" id="IPR011051">
    <property type="entry name" value="RmlC_Cupin_sf"/>
</dbReference>
<evidence type="ECO:0008006" key="3">
    <source>
        <dbReference type="Google" id="ProtNLM"/>
    </source>
</evidence>
<keyword evidence="2" id="KW-1185">Reference proteome</keyword>
<dbReference type="InterPro" id="IPR014710">
    <property type="entry name" value="RmlC-like_jellyroll"/>
</dbReference>
<dbReference type="EMBL" id="JBHLUD010000004">
    <property type="protein sequence ID" value="MFC0542701.1"/>
    <property type="molecule type" value="Genomic_DNA"/>
</dbReference>
<dbReference type="Proteomes" id="UP001589810">
    <property type="component" value="Unassembled WGS sequence"/>
</dbReference>
<dbReference type="RefSeq" id="WP_273941116.1">
    <property type="nucleotide sequence ID" value="NZ_CP097263.1"/>
</dbReference>
<dbReference type="SUPFAM" id="SSF51182">
    <property type="entry name" value="RmlC-like cupins"/>
    <property type="match status" value="1"/>
</dbReference>
<organism evidence="1 2">
    <name type="scientific">Kutzneria chonburiensis</name>
    <dbReference type="NCBI Taxonomy" id="1483604"/>
    <lineage>
        <taxon>Bacteria</taxon>
        <taxon>Bacillati</taxon>
        <taxon>Actinomycetota</taxon>
        <taxon>Actinomycetes</taxon>
        <taxon>Pseudonocardiales</taxon>
        <taxon>Pseudonocardiaceae</taxon>
        <taxon>Kutzneria</taxon>
    </lineage>
</organism>
<comment type="caution">
    <text evidence="1">The sequence shown here is derived from an EMBL/GenBank/DDBJ whole genome shotgun (WGS) entry which is preliminary data.</text>
</comment>
<proteinExistence type="predicted"/>
<name>A0ABV6MS73_9PSEU</name>
<evidence type="ECO:0000313" key="2">
    <source>
        <dbReference type="Proteomes" id="UP001589810"/>
    </source>
</evidence>
<protein>
    <recommendedName>
        <fullName evidence="3">Cupin</fullName>
    </recommendedName>
</protein>
<dbReference type="Gene3D" id="2.60.120.10">
    <property type="entry name" value="Jelly Rolls"/>
    <property type="match status" value="1"/>
</dbReference>
<accession>A0ABV6MS73</accession>
<evidence type="ECO:0000313" key="1">
    <source>
        <dbReference type="EMBL" id="MFC0542701.1"/>
    </source>
</evidence>
<reference evidence="1 2" key="1">
    <citation type="submission" date="2024-09" db="EMBL/GenBank/DDBJ databases">
        <authorList>
            <person name="Sun Q."/>
            <person name="Mori K."/>
        </authorList>
    </citation>
    <scope>NUCLEOTIDE SEQUENCE [LARGE SCALE GENOMIC DNA]</scope>
    <source>
        <strain evidence="1 2">TBRC 1432</strain>
    </source>
</reference>
<sequence>MTAGQIVYSPSGERIVLGEIGQTVLLDNPRVRVWEVVLAPGEVQPWHLHHNPYLVLNLASSPCHMDWLNGDPPRYLEETPGGVLFRPTSPVHMLTNDGEKTYRNRIVELKDLGEEAVGDLVTGRPGTPLAGLPIVFSSDEVRVHAVADEQLELPSDRAFVLITLPDGEVSYRPEKITGAGRLIELTYLGERR</sequence>